<feature type="compositionally biased region" description="Low complexity" evidence="1">
    <location>
        <begin position="197"/>
        <end position="220"/>
    </location>
</feature>
<sequence>MEVSSPSHPAVPRGLGSQSLRRPSPAGQTDHLWLANPSCLLGAAVGPDLSFRSRLPLPEPPGWAQGRPIPHPKCPVSGCGQTPASPGEAWLLVPDTSDRHQGHLVPPRGHPSSKQGEVPAAPESFHPASPPLSRLPYPLGHLSAPRHLRAPLYPATVWGGSGLPGGIKAQPPPPLPPPVLPERSAAFTFSPLPPSAPAAASLPKSPAPGAGVPAAARGSPLPQPPGQRGAGEGEGGNGATGTPSPAAPAASPRRHADGPSRRPGLSPGPHTHPRAPSGLPGPPSPARLWLRPGAGLGEAGARPPSAPPPPAQAGQGRGRLPRRRVVRGAVLGPGRASAAAESPSSPPPPAPSAPRAPRRPARRGRRLAGDSRALPPRRAAASARSRPSRARRPSARPSSRLRAQPARPLRRRSPNLRAPLRSPPPRRHATPPPTPPLWSRCQFNS</sequence>
<feature type="compositionally biased region" description="Low complexity" evidence="1">
    <location>
        <begin position="240"/>
        <end position="251"/>
    </location>
</feature>
<gene>
    <name evidence="3" type="primary">LOC113932627</name>
</gene>
<organism evidence="2 3">
    <name type="scientific">Zalophus californianus</name>
    <name type="common">California sealion</name>
    <dbReference type="NCBI Taxonomy" id="9704"/>
    <lineage>
        <taxon>Eukaryota</taxon>
        <taxon>Metazoa</taxon>
        <taxon>Chordata</taxon>
        <taxon>Craniata</taxon>
        <taxon>Vertebrata</taxon>
        <taxon>Euteleostomi</taxon>
        <taxon>Mammalia</taxon>
        <taxon>Eutheria</taxon>
        <taxon>Laurasiatheria</taxon>
        <taxon>Carnivora</taxon>
        <taxon>Caniformia</taxon>
        <taxon>Pinnipedia</taxon>
        <taxon>Otariidae</taxon>
        <taxon>Zalophus</taxon>
    </lineage>
</organism>
<feature type="compositionally biased region" description="Pro residues" evidence="1">
    <location>
        <begin position="344"/>
        <end position="354"/>
    </location>
</feature>
<proteinExistence type="predicted"/>
<feature type="compositionally biased region" description="Low complexity" evidence="1">
    <location>
        <begin position="327"/>
        <end position="343"/>
    </location>
</feature>
<dbReference type="AlphaFoldDB" id="A0A6J2EFL7"/>
<feature type="compositionally biased region" description="Gly residues" evidence="1">
    <location>
        <begin position="228"/>
        <end position="239"/>
    </location>
</feature>
<dbReference type="RefSeq" id="XP_027467725.1">
    <property type="nucleotide sequence ID" value="XM_027611924.1"/>
</dbReference>
<protein>
    <submittedName>
        <fullName evidence="3">Basic proline-rich protein-like</fullName>
    </submittedName>
</protein>
<evidence type="ECO:0000256" key="1">
    <source>
        <dbReference type="SAM" id="MobiDB-lite"/>
    </source>
</evidence>
<evidence type="ECO:0000313" key="3">
    <source>
        <dbReference type="RefSeq" id="XP_027467725.1"/>
    </source>
</evidence>
<evidence type="ECO:0000313" key="2">
    <source>
        <dbReference type="Proteomes" id="UP000515165"/>
    </source>
</evidence>
<dbReference type="GeneID" id="113932627"/>
<feature type="compositionally biased region" description="Basic residues" evidence="1">
    <location>
        <begin position="356"/>
        <end position="366"/>
    </location>
</feature>
<keyword evidence="2" id="KW-1185">Reference proteome</keyword>
<name>A0A6J2EFL7_ZALCA</name>
<dbReference type="KEGG" id="zca:113932627"/>
<feature type="compositionally biased region" description="Low complexity" evidence="1">
    <location>
        <begin position="261"/>
        <end position="278"/>
    </location>
</feature>
<feature type="region of interest" description="Disordered" evidence="1">
    <location>
        <begin position="50"/>
        <end position="141"/>
    </location>
</feature>
<feature type="compositionally biased region" description="Low complexity" evidence="1">
    <location>
        <begin position="395"/>
        <end position="407"/>
    </location>
</feature>
<feature type="region of interest" description="Disordered" evidence="1">
    <location>
        <begin position="154"/>
        <end position="445"/>
    </location>
</feature>
<feature type="region of interest" description="Disordered" evidence="1">
    <location>
        <begin position="1"/>
        <end position="32"/>
    </location>
</feature>
<dbReference type="Proteomes" id="UP000515165">
    <property type="component" value="Chromosome 10"/>
</dbReference>
<feature type="compositionally biased region" description="Pro residues" evidence="1">
    <location>
        <begin position="170"/>
        <end position="180"/>
    </location>
</feature>
<accession>A0A6J2EFL7</accession>
<feature type="compositionally biased region" description="Low complexity" evidence="1">
    <location>
        <begin position="371"/>
        <end position="385"/>
    </location>
</feature>
<reference evidence="3" key="1">
    <citation type="submission" date="2025-08" db="UniProtKB">
        <authorList>
            <consortium name="RefSeq"/>
        </authorList>
    </citation>
    <scope>IDENTIFICATION</scope>
    <source>
        <tissue evidence="3">Blood</tissue>
    </source>
</reference>